<gene>
    <name evidence="1" type="ORF">SAMN04489806_1659</name>
</gene>
<accession>A0A1H4LUS5</accession>
<dbReference type="InterPro" id="IPR006059">
    <property type="entry name" value="SBP"/>
</dbReference>
<reference evidence="1 2" key="1">
    <citation type="submission" date="2016-10" db="EMBL/GenBank/DDBJ databases">
        <authorList>
            <person name="de Groot N.N."/>
        </authorList>
    </citation>
    <scope>NUCLEOTIDE SEQUENCE [LARGE SCALE GENOMIC DNA]</scope>
    <source>
        <strain evidence="1 2">DSM 21799</strain>
    </source>
</reference>
<dbReference type="PANTHER" id="PTHR43649">
    <property type="entry name" value="ARABINOSE-BINDING PROTEIN-RELATED"/>
    <property type="match status" value="1"/>
</dbReference>
<dbReference type="PANTHER" id="PTHR43649:SF12">
    <property type="entry name" value="DIACETYLCHITOBIOSE BINDING PROTEIN DASA"/>
    <property type="match status" value="1"/>
</dbReference>
<protein>
    <submittedName>
        <fullName evidence="1">Carbohydrate ABC transporter substrate-binding protein, CUT1 family</fullName>
    </submittedName>
</protein>
<dbReference type="AlphaFoldDB" id="A0A1H4LUS5"/>
<dbReference type="Gene3D" id="3.40.190.10">
    <property type="entry name" value="Periplasmic binding protein-like II"/>
    <property type="match status" value="2"/>
</dbReference>
<name>A0A1H4LUS5_9MICO</name>
<dbReference type="STRING" id="640635.SAMN04489806_1659"/>
<sequence>MSTSLTLNRRTLLMLGAGAGVMALVGCSGGAQGGAGAGKVEWIESRSGSEPTVKALKAVVKKYQETHPDFRLAINPMPDRPAFDQKIRLLASSNALPAMFDADPEPFFGKIAKSGAVADIGALYKEFGITDKFFPISLKYPKWDDGSLDLITLNANIEYFWYNRELFDKAGVTVPSTLEEFTEVCSRLHEAGITPIAINGKDGWPYYRYLAMVPFRRVGNDFINGLKDGDESMGSEIGLEAIRFLQKLAPFFQDGFSNTAYTDASDLFTTKKAAMFYSSTYGLPNFLNSSGDLDDAYGYFPIPPTGGADAMPTSDGFANSGVGTAVRADALTDELKDFLQFFFDNYGQIAFEQFRVIPSLRPTLNDSTPDIYRKVIEDIGNVKTYAKVWDVELDPSVNTVLGRESANLLTGQTTPEKFAARVDAAIKEAVASR</sequence>
<dbReference type="SUPFAM" id="SSF53850">
    <property type="entry name" value="Periplasmic binding protein-like II"/>
    <property type="match status" value="1"/>
</dbReference>
<proteinExistence type="predicted"/>
<evidence type="ECO:0000313" key="1">
    <source>
        <dbReference type="EMBL" id="SEB74264.1"/>
    </source>
</evidence>
<organism evidence="1 2">
    <name type="scientific">Paramicrobacterium humi</name>
    <dbReference type="NCBI Taxonomy" id="640635"/>
    <lineage>
        <taxon>Bacteria</taxon>
        <taxon>Bacillati</taxon>
        <taxon>Actinomycetota</taxon>
        <taxon>Actinomycetes</taxon>
        <taxon>Micrococcales</taxon>
        <taxon>Microbacteriaceae</taxon>
        <taxon>Paramicrobacterium</taxon>
    </lineage>
</organism>
<dbReference type="Proteomes" id="UP000199183">
    <property type="component" value="Unassembled WGS sequence"/>
</dbReference>
<dbReference type="EMBL" id="FNRY01000001">
    <property type="protein sequence ID" value="SEB74264.1"/>
    <property type="molecule type" value="Genomic_DNA"/>
</dbReference>
<dbReference type="InterPro" id="IPR006311">
    <property type="entry name" value="TAT_signal"/>
</dbReference>
<evidence type="ECO:0000313" key="2">
    <source>
        <dbReference type="Proteomes" id="UP000199183"/>
    </source>
</evidence>
<dbReference type="InterPro" id="IPR050490">
    <property type="entry name" value="Bact_solute-bd_prot1"/>
</dbReference>
<keyword evidence="2" id="KW-1185">Reference proteome</keyword>
<dbReference type="Pfam" id="PF01547">
    <property type="entry name" value="SBP_bac_1"/>
    <property type="match status" value="1"/>
</dbReference>
<dbReference type="RefSeq" id="WP_176980779.1">
    <property type="nucleotide sequence ID" value="NZ_FNRY01000001.1"/>
</dbReference>
<dbReference type="PROSITE" id="PS51318">
    <property type="entry name" value="TAT"/>
    <property type="match status" value="1"/>
</dbReference>